<keyword evidence="12" id="KW-0560">Oxidoreductase</keyword>
<keyword evidence="8" id="KW-0004">4Fe-4S</keyword>
<dbReference type="CDD" id="cd02750">
    <property type="entry name" value="MopB_Nitrate-R-NarG-like"/>
    <property type="match status" value="1"/>
</dbReference>
<evidence type="ECO:0000256" key="14">
    <source>
        <dbReference type="ARBA" id="ARBA00023014"/>
    </source>
</evidence>
<comment type="catalytic activity">
    <reaction evidence="17">
        <text>nitrate + a quinol = a quinone + nitrite + H2O</text>
        <dbReference type="Rhea" id="RHEA:56144"/>
        <dbReference type="ChEBI" id="CHEBI:15377"/>
        <dbReference type="ChEBI" id="CHEBI:16301"/>
        <dbReference type="ChEBI" id="CHEBI:17632"/>
        <dbReference type="ChEBI" id="CHEBI:24646"/>
        <dbReference type="ChEBI" id="CHEBI:132124"/>
        <dbReference type="EC" id="1.7.5.1"/>
    </reaction>
</comment>
<name>A0A0P7ZK23_9EURY</name>
<dbReference type="InterPro" id="IPR006657">
    <property type="entry name" value="MoPterin_dinucl-bd_dom"/>
</dbReference>
<dbReference type="AlphaFoldDB" id="A0A0P7ZK23"/>
<evidence type="ECO:0000256" key="1">
    <source>
        <dbReference type="ARBA" id="ARBA00001942"/>
    </source>
</evidence>
<keyword evidence="6" id="KW-0813">Transport</keyword>
<dbReference type="PROSITE" id="PS00551">
    <property type="entry name" value="MOLYBDOPTERIN_PROK_1"/>
    <property type="match status" value="1"/>
</dbReference>
<dbReference type="InterPro" id="IPR037943">
    <property type="entry name" value="MopB_CT_Nitrate-R-NarG-like"/>
</dbReference>
<dbReference type="InterPro" id="IPR006468">
    <property type="entry name" value="NarG"/>
</dbReference>
<dbReference type="PANTHER" id="PTHR43105">
    <property type="entry name" value="RESPIRATORY NITRATE REDUCTASE"/>
    <property type="match status" value="1"/>
</dbReference>
<dbReference type="SMART" id="SM00926">
    <property type="entry name" value="Molybdop_Fe4S4"/>
    <property type="match status" value="1"/>
</dbReference>
<dbReference type="GO" id="GO:0009325">
    <property type="term" value="C:nitrate reductase complex"/>
    <property type="evidence" value="ECO:0007669"/>
    <property type="project" value="InterPro"/>
</dbReference>
<dbReference type="InterPro" id="IPR006963">
    <property type="entry name" value="Mopterin_OxRdtase_4Fe-4S_dom"/>
</dbReference>
<evidence type="ECO:0000256" key="8">
    <source>
        <dbReference type="ARBA" id="ARBA00022485"/>
    </source>
</evidence>
<dbReference type="SUPFAM" id="SSF50692">
    <property type="entry name" value="ADC-like"/>
    <property type="match status" value="1"/>
</dbReference>
<dbReference type="GO" id="GO:0051539">
    <property type="term" value="F:4 iron, 4 sulfur cluster binding"/>
    <property type="evidence" value="ECO:0007669"/>
    <property type="project" value="UniProtKB-KW"/>
</dbReference>
<evidence type="ECO:0000256" key="15">
    <source>
        <dbReference type="ARBA" id="ARBA00023063"/>
    </source>
</evidence>
<evidence type="ECO:0000256" key="4">
    <source>
        <dbReference type="ARBA" id="ARBA00010312"/>
    </source>
</evidence>
<evidence type="ECO:0000259" key="18">
    <source>
        <dbReference type="PROSITE" id="PS51669"/>
    </source>
</evidence>
<dbReference type="Pfam" id="PF00384">
    <property type="entry name" value="Molybdopterin"/>
    <property type="match status" value="1"/>
</dbReference>
<gene>
    <name evidence="19" type="primary">nxrA</name>
    <name evidence="19" type="ORF">MPEBLZ_01127</name>
</gene>
<evidence type="ECO:0000256" key="11">
    <source>
        <dbReference type="ARBA" id="ARBA00022982"/>
    </source>
</evidence>
<dbReference type="PANTHER" id="PTHR43105:SF2">
    <property type="entry name" value="RESPIRATORY NITRATE REDUCTASE 2 ALPHA CHAIN"/>
    <property type="match status" value="1"/>
</dbReference>
<keyword evidence="13" id="KW-0408">Iron</keyword>
<dbReference type="GO" id="GO:0046872">
    <property type="term" value="F:metal ion binding"/>
    <property type="evidence" value="ECO:0007669"/>
    <property type="project" value="UniProtKB-KW"/>
</dbReference>
<comment type="caution">
    <text evidence="19">The sequence shown here is derived from an EMBL/GenBank/DDBJ whole genome shotgun (WGS) entry which is preliminary data.</text>
</comment>
<comment type="similarity">
    <text evidence="4">Belongs to the prokaryotic molybdopterin-containing oxidoreductase family.</text>
</comment>
<dbReference type="PROSITE" id="PS51669">
    <property type="entry name" value="4FE4S_MOW_BIS_MGD"/>
    <property type="match status" value="1"/>
</dbReference>
<dbReference type="GO" id="GO:0043546">
    <property type="term" value="F:molybdopterin cofactor binding"/>
    <property type="evidence" value="ECO:0007669"/>
    <property type="project" value="InterPro"/>
</dbReference>
<accession>A0A0P7ZK23</accession>
<dbReference type="NCBIfam" id="TIGR01580">
    <property type="entry name" value="narG"/>
    <property type="match status" value="1"/>
</dbReference>
<evidence type="ECO:0000256" key="16">
    <source>
        <dbReference type="ARBA" id="ARBA00023136"/>
    </source>
</evidence>
<evidence type="ECO:0000256" key="10">
    <source>
        <dbReference type="ARBA" id="ARBA00022723"/>
    </source>
</evidence>
<dbReference type="InterPro" id="IPR006656">
    <property type="entry name" value="Mopterin_OxRdtase"/>
</dbReference>
<keyword evidence="7" id="KW-1003">Cell membrane</keyword>
<dbReference type="PATRIC" id="fig|1719120.3.peg.1211"/>
<sequence length="1209" mass="138463">MSWIQDLINPKGRLWEEFYRNRWQYDNIVRSTHGVNCTGGCSWNVFVKDGIITWEMQATDYPLLEANLPPYEPRGCQRGISASWYVYSPLRVKYPYVRGALLDLWLEAKAKYDDPIEAWGSIVEDDQKRTSYQHARGKGGFRRATWDEMLELIAASCLYTAKKWGPDRIFGFSPIPAMSYFSYAGGSRFLQLLGGVNMSFYDWYADLPNAFPEVWGDQTDVCESADWFNAKYIVSMGSNLSMTRTPDVHFVSEARHEGAKFVVLSPDFSQVAKYADWWLPVRAGEDTALWMAVNHVILNEFYVKREVPYFIDYLKRYSDAPFLVQLGKDEKNYKPDQLLRAYMLSRYKNVENGNWKPLVYDNQPRMPKGTVGFRWGQEKGKWNLKMEDGLDNSPIDPVLTFLDEYDEVFQVSFEDFTHSRTMLRGVPVKYVETTKGRVPVTTVFDLMMAQFGIDRGLAGDYPKSYDDDIPYTPAWQESHTGIGRETVIRLAREFAGNAEVTQGRSMIIIGAGVNHWYNNNLSYRAPITALLLCGCCGRNGGGMNHYVGQEKLAAIAPWTSIAFALDWIKPPRRQQTTIWHYVHSDQWRHDSSFTEYASVPPEARWAKGHAIDLVAKAVRMGWMPFFPQFDRNPIDLVRMAEEAGARTDDEIIHWVVEKVKASKLRFSIDDPDAQQNFPRIWFVWRANAILSSGKGHEYFLRHYLGTHDNAVAGENAKESVKSVIFREPVPRGKMDLVVDINFRMDTSALYSDIVLPTAMWYEKNDLNTTDLHSFIHNLGAAVPPVWESKTDWDIFKALARKVSELSPSVFPEPFKDIVAAPLMHDTPDELAQPEVRDWTLGECSPIPGKTMPHLRIVERDYVNLYNRFISFGPLVRQDGITGNGVNIPIAKFYDELLKNPTGGTPDPWHRRCVSWNGQKYPSLEDALDAANLVLYLAPETNGEVSYVGFEHEEEKVGLPLSDLAEKARGVNMTFGDIIRQPRRVLTSPCWTGIVNNGRAYAAWCMNVERLVPWRTLTGRQHFYLDHPYYLDFGEHLPTYKPKLDPEKMNEIEHSLLDEKGIKLNFLTPHGKWHIHSTYSDNIRMRTLSRGIEPCWLSDKDAEKVGILDNDWVEVYNDNGVMVTRAAVSSRVQPGTCMIYHSPERTSMPKSQLRGGRRGGGHNSLTRVRINPVELAGGYAQFTYGFNYWGPTGCNRDTYVLVRKLTKLEW</sequence>
<keyword evidence="15" id="KW-0534">Nitrate assimilation</keyword>
<keyword evidence="14" id="KW-0411">Iron-sulfur</keyword>
<dbReference type="PROSITE" id="PS00932">
    <property type="entry name" value="MOLYBDOPTERIN_PROK_3"/>
    <property type="match status" value="1"/>
</dbReference>
<reference evidence="19 20" key="1">
    <citation type="submission" date="2015-09" db="EMBL/GenBank/DDBJ databases">
        <title>A metagenomics-based metabolic model of nitrate-dependent anaerobic oxidation of methane by Methanoperedens-like archaea.</title>
        <authorList>
            <person name="Arshad A."/>
            <person name="Speth D.R."/>
            <person name="De Graaf R.M."/>
            <person name="Op Den Camp H.J."/>
            <person name="Jetten M.S."/>
            <person name="Welte C.U."/>
        </authorList>
    </citation>
    <scope>NUCLEOTIDE SEQUENCE [LARGE SCALE GENOMIC DNA]</scope>
</reference>
<feature type="domain" description="4Fe-4S Mo/W bis-MGD-type" evidence="18">
    <location>
        <begin position="26"/>
        <end position="90"/>
    </location>
</feature>
<evidence type="ECO:0000256" key="7">
    <source>
        <dbReference type="ARBA" id="ARBA00022475"/>
    </source>
</evidence>
<evidence type="ECO:0000256" key="9">
    <source>
        <dbReference type="ARBA" id="ARBA00022505"/>
    </source>
</evidence>
<dbReference type="GO" id="GO:0042128">
    <property type="term" value="P:nitrate assimilation"/>
    <property type="evidence" value="ECO:0007669"/>
    <property type="project" value="UniProtKB-KW"/>
</dbReference>
<evidence type="ECO:0000256" key="5">
    <source>
        <dbReference type="ARBA" id="ARBA00012500"/>
    </source>
</evidence>
<dbReference type="InterPro" id="IPR009010">
    <property type="entry name" value="Asp_de-COase-like_dom_sf"/>
</dbReference>
<dbReference type="EMBL" id="LKCM01000100">
    <property type="protein sequence ID" value="KPQ44267.1"/>
    <property type="molecule type" value="Genomic_DNA"/>
</dbReference>
<dbReference type="CDD" id="cd02776">
    <property type="entry name" value="MopB_CT_Nitrate-R-NarG-like"/>
    <property type="match status" value="1"/>
</dbReference>
<dbReference type="SUPFAM" id="SSF53706">
    <property type="entry name" value="Formate dehydrogenase/DMSO reductase, domains 1-3"/>
    <property type="match status" value="1"/>
</dbReference>
<dbReference type="GO" id="GO:0005886">
    <property type="term" value="C:plasma membrane"/>
    <property type="evidence" value="ECO:0007669"/>
    <property type="project" value="UniProtKB-SubCell"/>
</dbReference>
<keyword evidence="11" id="KW-0249">Electron transport</keyword>
<evidence type="ECO:0000313" key="19">
    <source>
        <dbReference type="EMBL" id="KPQ44267.1"/>
    </source>
</evidence>
<dbReference type="Gene3D" id="3.40.50.12440">
    <property type="match status" value="1"/>
</dbReference>
<protein>
    <recommendedName>
        <fullName evidence="5">nitrate reductase (quinone)</fullName>
        <ecNumber evidence="5">1.7.5.1</ecNumber>
    </recommendedName>
</protein>
<evidence type="ECO:0000256" key="6">
    <source>
        <dbReference type="ARBA" id="ARBA00022448"/>
    </source>
</evidence>
<dbReference type="Pfam" id="PF01568">
    <property type="entry name" value="Molydop_binding"/>
    <property type="match status" value="1"/>
</dbReference>
<evidence type="ECO:0000256" key="2">
    <source>
        <dbReference type="ARBA" id="ARBA00001966"/>
    </source>
</evidence>
<proteinExistence type="inferred from homology"/>
<comment type="cofactor">
    <cofactor evidence="1">
        <name>Mo-bis(molybdopterin guanine dinucleotide)</name>
        <dbReference type="ChEBI" id="CHEBI:60539"/>
    </cofactor>
</comment>
<dbReference type="InterPro" id="IPR027467">
    <property type="entry name" value="MopterinOxRdtase_cofactor_BS"/>
</dbReference>
<evidence type="ECO:0000313" key="20">
    <source>
        <dbReference type="Proteomes" id="UP000050360"/>
    </source>
</evidence>
<keyword evidence="16" id="KW-0472">Membrane</keyword>
<evidence type="ECO:0000256" key="3">
    <source>
        <dbReference type="ARBA" id="ARBA00004202"/>
    </source>
</evidence>
<dbReference type="InterPro" id="IPR006655">
    <property type="entry name" value="Mopterin_OxRdtase_prok_CS"/>
</dbReference>
<comment type="cofactor">
    <cofactor evidence="2">
        <name>[4Fe-4S] cluster</name>
        <dbReference type="ChEBI" id="CHEBI:49883"/>
    </cofactor>
</comment>
<organism evidence="19 20">
    <name type="scientific">Candidatus Methanoperedens nitratireducens</name>
    <dbReference type="NCBI Taxonomy" id="1392998"/>
    <lineage>
        <taxon>Archaea</taxon>
        <taxon>Methanobacteriati</taxon>
        <taxon>Methanobacteriota</taxon>
        <taxon>Stenosarchaea group</taxon>
        <taxon>Methanomicrobia</taxon>
        <taxon>Methanosarcinales</taxon>
        <taxon>ANME-2 cluster</taxon>
        <taxon>Candidatus Methanoperedentaceae</taxon>
        <taxon>Candidatus Methanoperedens</taxon>
    </lineage>
</organism>
<keyword evidence="10" id="KW-0479">Metal-binding</keyword>
<evidence type="ECO:0000256" key="12">
    <source>
        <dbReference type="ARBA" id="ARBA00023002"/>
    </source>
</evidence>
<dbReference type="GO" id="GO:0160182">
    <property type="term" value="F:nitrate reductase (quinone) activity"/>
    <property type="evidence" value="ECO:0007669"/>
    <property type="project" value="UniProtKB-EC"/>
</dbReference>
<keyword evidence="9" id="KW-0500">Molybdenum</keyword>
<evidence type="ECO:0000256" key="13">
    <source>
        <dbReference type="ARBA" id="ARBA00023004"/>
    </source>
</evidence>
<evidence type="ECO:0000256" key="17">
    <source>
        <dbReference type="ARBA" id="ARBA00048294"/>
    </source>
</evidence>
<comment type="subcellular location">
    <subcellularLocation>
        <location evidence="3">Cell membrane</location>
        <topology evidence="3">Peripheral membrane protein</topology>
    </subcellularLocation>
</comment>
<dbReference type="EC" id="1.7.5.1" evidence="5"/>
<dbReference type="InterPro" id="IPR050123">
    <property type="entry name" value="Prok_molybdopt-oxidoreductase"/>
</dbReference>
<dbReference type="Proteomes" id="UP000050360">
    <property type="component" value="Unassembled WGS sequence"/>
</dbReference>